<proteinExistence type="predicted"/>
<name>A0ACA9SSU6_9GLOM</name>
<evidence type="ECO:0000313" key="1">
    <source>
        <dbReference type="EMBL" id="CAG8846834.1"/>
    </source>
</evidence>
<protein>
    <submittedName>
        <fullName evidence="1">1802_t:CDS:1</fullName>
    </submittedName>
</protein>
<dbReference type="EMBL" id="CAJVQC010153086">
    <property type="protein sequence ID" value="CAG8846834.1"/>
    <property type="molecule type" value="Genomic_DNA"/>
</dbReference>
<accession>A0ACA9SSU6</accession>
<sequence>VPASIGRVSISSSRVVIVMGGVEGESEEETGLGEVSAILGVFEAIVGGVFGEGDTDAVGGFNVFGGD</sequence>
<keyword evidence="2" id="KW-1185">Reference proteome</keyword>
<dbReference type="Proteomes" id="UP000789920">
    <property type="component" value="Unassembled WGS sequence"/>
</dbReference>
<reference evidence="1" key="1">
    <citation type="submission" date="2021-06" db="EMBL/GenBank/DDBJ databases">
        <authorList>
            <person name="Kallberg Y."/>
            <person name="Tangrot J."/>
            <person name="Rosling A."/>
        </authorList>
    </citation>
    <scope>NUCLEOTIDE SEQUENCE</scope>
    <source>
        <strain evidence="1">MA461A</strain>
    </source>
</reference>
<gene>
    <name evidence="1" type="ORF">RPERSI_LOCUS34336</name>
</gene>
<evidence type="ECO:0000313" key="2">
    <source>
        <dbReference type="Proteomes" id="UP000789920"/>
    </source>
</evidence>
<comment type="caution">
    <text evidence="1">The sequence shown here is derived from an EMBL/GenBank/DDBJ whole genome shotgun (WGS) entry which is preliminary data.</text>
</comment>
<organism evidence="1 2">
    <name type="scientific">Racocetra persica</name>
    <dbReference type="NCBI Taxonomy" id="160502"/>
    <lineage>
        <taxon>Eukaryota</taxon>
        <taxon>Fungi</taxon>
        <taxon>Fungi incertae sedis</taxon>
        <taxon>Mucoromycota</taxon>
        <taxon>Glomeromycotina</taxon>
        <taxon>Glomeromycetes</taxon>
        <taxon>Diversisporales</taxon>
        <taxon>Gigasporaceae</taxon>
        <taxon>Racocetra</taxon>
    </lineage>
</organism>
<feature type="non-terminal residue" evidence="1">
    <location>
        <position position="1"/>
    </location>
</feature>